<keyword evidence="2" id="KW-0326">Glycosidase</keyword>
<comment type="caution">
    <text evidence="4">The sequence shown here is derived from an EMBL/GenBank/DDBJ whole genome shotgun (WGS) entry which is preliminary data.</text>
</comment>
<dbReference type="AlphaFoldDB" id="A0AAD8VL49"/>
<dbReference type="InterPro" id="IPR000757">
    <property type="entry name" value="Beta-glucanase-like"/>
</dbReference>
<sequence>MTSVFRSKSQYLFGRFDMDIKLVAKGSAGTVTTLYMITEGQWQVHDEIDLDFLGNSTGRPYTLHTNIYGRGKGGPEKQYDFGLIPPKISIPTLTFKCCYTYISQAHCAQ</sequence>
<dbReference type="Pfam" id="PF00722">
    <property type="entry name" value="Glyco_hydro_16"/>
    <property type="match status" value="1"/>
</dbReference>
<keyword evidence="1" id="KW-0378">Hydrolase</keyword>
<dbReference type="InterPro" id="IPR013320">
    <property type="entry name" value="ConA-like_dom_sf"/>
</dbReference>
<keyword evidence="5" id="KW-1185">Reference proteome</keyword>
<feature type="domain" description="GH16" evidence="3">
    <location>
        <begin position="1"/>
        <end position="109"/>
    </location>
</feature>
<dbReference type="Proteomes" id="UP001231189">
    <property type="component" value="Unassembled WGS sequence"/>
</dbReference>
<evidence type="ECO:0000313" key="5">
    <source>
        <dbReference type="Proteomes" id="UP001231189"/>
    </source>
</evidence>
<protein>
    <recommendedName>
        <fullName evidence="3">GH16 domain-containing protein</fullName>
    </recommendedName>
</protein>
<evidence type="ECO:0000256" key="2">
    <source>
        <dbReference type="ARBA" id="ARBA00023295"/>
    </source>
</evidence>
<gene>
    <name evidence="4" type="ORF">QYE76_032408</name>
</gene>
<reference evidence="4" key="1">
    <citation type="submission" date="2023-07" db="EMBL/GenBank/DDBJ databases">
        <title>A chromosome-level genome assembly of Lolium multiflorum.</title>
        <authorList>
            <person name="Chen Y."/>
            <person name="Copetti D."/>
            <person name="Kolliker R."/>
            <person name="Studer B."/>
        </authorList>
    </citation>
    <scope>NUCLEOTIDE SEQUENCE</scope>
    <source>
        <strain evidence="4">02402/16</strain>
        <tissue evidence="4">Leaf</tissue>
    </source>
</reference>
<dbReference type="SUPFAM" id="SSF49899">
    <property type="entry name" value="Concanavalin A-like lectins/glucanases"/>
    <property type="match status" value="1"/>
</dbReference>
<evidence type="ECO:0000256" key="1">
    <source>
        <dbReference type="ARBA" id="ARBA00022801"/>
    </source>
</evidence>
<evidence type="ECO:0000259" key="3">
    <source>
        <dbReference type="PROSITE" id="PS51762"/>
    </source>
</evidence>
<dbReference type="Gene3D" id="2.60.120.200">
    <property type="match status" value="1"/>
</dbReference>
<accession>A0AAD8VL49</accession>
<dbReference type="PROSITE" id="PS51762">
    <property type="entry name" value="GH16_2"/>
    <property type="match status" value="1"/>
</dbReference>
<name>A0AAD8VL49_LOLMU</name>
<dbReference type="PANTHER" id="PTHR31062">
    <property type="entry name" value="XYLOGLUCAN ENDOTRANSGLUCOSYLASE/HYDROLASE PROTEIN 8-RELATED"/>
    <property type="match status" value="1"/>
</dbReference>
<dbReference type="EMBL" id="JAUUTY010000007">
    <property type="protein sequence ID" value="KAK1608735.1"/>
    <property type="molecule type" value="Genomic_DNA"/>
</dbReference>
<proteinExistence type="predicted"/>
<dbReference type="GO" id="GO:0004553">
    <property type="term" value="F:hydrolase activity, hydrolyzing O-glycosyl compounds"/>
    <property type="evidence" value="ECO:0007669"/>
    <property type="project" value="InterPro"/>
</dbReference>
<evidence type="ECO:0000313" key="4">
    <source>
        <dbReference type="EMBL" id="KAK1608735.1"/>
    </source>
</evidence>
<organism evidence="4 5">
    <name type="scientific">Lolium multiflorum</name>
    <name type="common">Italian ryegrass</name>
    <name type="synonym">Lolium perenne subsp. multiflorum</name>
    <dbReference type="NCBI Taxonomy" id="4521"/>
    <lineage>
        <taxon>Eukaryota</taxon>
        <taxon>Viridiplantae</taxon>
        <taxon>Streptophyta</taxon>
        <taxon>Embryophyta</taxon>
        <taxon>Tracheophyta</taxon>
        <taxon>Spermatophyta</taxon>
        <taxon>Magnoliopsida</taxon>
        <taxon>Liliopsida</taxon>
        <taxon>Poales</taxon>
        <taxon>Poaceae</taxon>
        <taxon>BOP clade</taxon>
        <taxon>Pooideae</taxon>
        <taxon>Poodae</taxon>
        <taxon>Poeae</taxon>
        <taxon>Poeae Chloroplast Group 2 (Poeae type)</taxon>
        <taxon>Loliodinae</taxon>
        <taxon>Loliinae</taxon>
        <taxon>Lolium</taxon>
    </lineage>
</organism>
<dbReference type="GO" id="GO:0005975">
    <property type="term" value="P:carbohydrate metabolic process"/>
    <property type="evidence" value="ECO:0007669"/>
    <property type="project" value="InterPro"/>
</dbReference>
<dbReference type="InterPro" id="IPR044791">
    <property type="entry name" value="Beta-glucanase/XTH"/>
</dbReference>